<keyword evidence="4 13" id="KW-0349">Heme</keyword>
<accession>A0A238CZD4</accession>
<dbReference type="GO" id="GO:0020037">
    <property type="term" value="F:heme binding"/>
    <property type="evidence" value="ECO:0007669"/>
    <property type="project" value="InterPro"/>
</dbReference>
<dbReference type="PANTHER" id="PTHR43821:SF1">
    <property type="entry name" value="NAD(P)H NITROREDUCTASE YDJA-RELATED"/>
    <property type="match status" value="1"/>
</dbReference>
<evidence type="ECO:0000256" key="5">
    <source>
        <dbReference type="ARBA" id="ARBA00022630"/>
    </source>
</evidence>
<dbReference type="InterPro" id="IPR026021">
    <property type="entry name" value="YdjA-like"/>
</dbReference>
<dbReference type="InterPro" id="IPR002324">
    <property type="entry name" value="Cyt_c_ID"/>
</dbReference>
<evidence type="ECO:0000256" key="9">
    <source>
        <dbReference type="ARBA" id="ARBA00022982"/>
    </source>
</evidence>
<feature type="transmembrane region" description="Helical" evidence="14">
    <location>
        <begin position="26"/>
        <end position="48"/>
    </location>
</feature>
<evidence type="ECO:0000313" key="16">
    <source>
        <dbReference type="EMBL" id="SBP86356.1"/>
    </source>
</evidence>
<proteinExistence type="inferred from homology"/>
<evidence type="ECO:0000256" key="10">
    <source>
        <dbReference type="ARBA" id="ARBA00023002"/>
    </source>
</evidence>
<evidence type="ECO:0000313" key="18">
    <source>
        <dbReference type="EMBL" id="SBP89085.1"/>
    </source>
</evidence>
<dbReference type="Gene3D" id="3.40.109.10">
    <property type="entry name" value="NADH Oxidase"/>
    <property type="match status" value="1"/>
</dbReference>
<dbReference type="GO" id="GO:0009055">
    <property type="term" value="F:electron transfer activity"/>
    <property type="evidence" value="ECO:0007669"/>
    <property type="project" value="InterPro"/>
</dbReference>
<keyword evidence="14" id="KW-0472">Membrane</keyword>
<evidence type="ECO:0000256" key="4">
    <source>
        <dbReference type="ARBA" id="ARBA00022617"/>
    </source>
</evidence>
<evidence type="ECO:0000256" key="2">
    <source>
        <dbReference type="ARBA" id="ARBA00007118"/>
    </source>
</evidence>
<dbReference type="AlphaFoldDB" id="A0A238CZD4"/>
<dbReference type="GO" id="GO:0016491">
    <property type="term" value="F:oxidoreductase activity"/>
    <property type="evidence" value="ECO:0007669"/>
    <property type="project" value="UniProtKB-KW"/>
</dbReference>
<dbReference type="SUPFAM" id="SSF46626">
    <property type="entry name" value="Cytochrome c"/>
    <property type="match status" value="1"/>
</dbReference>
<dbReference type="EMBL" id="FLMQ01000034">
    <property type="protein sequence ID" value="SBP86594.1"/>
    <property type="molecule type" value="Genomic_DNA"/>
</dbReference>
<organism evidence="16 19">
    <name type="scientific">Thiomonas delicata</name>
    <name type="common">Thiomonas cuprina</name>
    <dbReference type="NCBI Taxonomy" id="364030"/>
    <lineage>
        <taxon>Bacteria</taxon>
        <taxon>Pseudomonadati</taxon>
        <taxon>Pseudomonadota</taxon>
        <taxon>Betaproteobacteria</taxon>
        <taxon>Burkholderiales</taxon>
        <taxon>Thiomonas</taxon>
    </lineage>
</organism>
<dbReference type="GO" id="GO:0005506">
    <property type="term" value="F:iron ion binding"/>
    <property type="evidence" value="ECO:0007669"/>
    <property type="project" value="InterPro"/>
</dbReference>
<keyword evidence="9" id="KW-0249">Electron transport</keyword>
<dbReference type="InterPro" id="IPR029479">
    <property type="entry name" value="Nitroreductase"/>
</dbReference>
<gene>
    <name evidence="16" type="ORF">THIARS_120004</name>
    <name evidence="17" type="ORF">THIARS_40223</name>
    <name evidence="18" type="ORF">THIARS_70705</name>
</gene>
<evidence type="ECO:0000256" key="6">
    <source>
        <dbReference type="ARBA" id="ARBA00022643"/>
    </source>
</evidence>
<keyword evidence="14" id="KW-0812">Transmembrane</keyword>
<keyword evidence="7 13" id="KW-0479">Metal-binding</keyword>
<dbReference type="CDD" id="cd02135">
    <property type="entry name" value="YdjA-like"/>
    <property type="match status" value="1"/>
</dbReference>
<dbReference type="InterPro" id="IPR036909">
    <property type="entry name" value="Cyt_c-like_dom_sf"/>
</dbReference>
<evidence type="ECO:0000313" key="17">
    <source>
        <dbReference type="EMBL" id="SBP86594.1"/>
    </source>
</evidence>
<evidence type="ECO:0000256" key="1">
    <source>
        <dbReference type="ARBA" id="ARBA00001917"/>
    </source>
</evidence>
<sequence>MHTPPASRSKPTPTHELPFGATLRKLLLIIPASFALPVIVLLLIASYLSNTVGPNPDSSPMSTRAIVRRIAPVAQLVVASGPRMAEKWNAASLSAAAPTPNAQAKTPATAHAPVGGTSASAMLTLARRKNCLTCHTADHKVVGPAYEAVAEKYAGKPGAEQMLVNAVLHGHVGTWGQVPTPAEPGTNSIELPSAYFDFPMSNAMTLAEPIDYAELICELVRKRQQTSPKRLGEPGPDAGQVRELFTAAAQAPDHGLILPWRFVHVSDAGRQRLGEAFVQALLERDPDATAQQRSEARAKAARAPFLALAIARPHDDASPEIPPRERLVSLGCALQNMLLLAHAHGFGAGLVSGQAMESRALRDLFRLADNEQAVCFIAVGTVAKAKTSRVRPSPVDFVETL</sequence>
<evidence type="ECO:0000256" key="3">
    <source>
        <dbReference type="ARBA" id="ARBA00022448"/>
    </source>
</evidence>
<evidence type="ECO:0000256" key="8">
    <source>
        <dbReference type="ARBA" id="ARBA00022857"/>
    </source>
</evidence>
<keyword evidence="14" id="KW-1133">Transmembrane helix</keyword>
<dbReference type="Pfam" id="PF00881">
    <property type="entry name" value="Nitroreductase"/>
    <property type="match status" value="1"/>
</dbReference>
<keyword evidence="11 13" id="KW-0408">Iron</keyword>
<dbReference type="PRINTS" id="PR00606">
    <property type="entry name" value="CYTCHROMECID"/>
</dbReference>
<dbReference type="PROSITE" id="PS51007">
    <property type="entry name" value="CYTC"/>
    <property type="match status" value="1"/>
</dbReference>
<dbReference type="Proteomes" id="UP000214566">
    <property type="component" value="Unassembled WGS sequence"/>
</dbReference>
<feature type="binding site" description="covalent" evidence="13">
    <location>
        <position position="135"/>
    </location>
    <ligand>
        <name>heme c</name>
        <dbReference type="ChEBI" id="CHEBI:61717"/>
    </ligand>
</feature>
<comment type="cofactor">
    <cofactor evidence="1">
        <name>FMN</name>
        <dbReference type="ChEBI" id="CHEBI:58210"/>
    </cofactor>
</comment>
<comment type="similarity">
    <text evidence="2">Belongs to the nitroreductase family.</text>
</comment>
<dbReference type="InterPro" id="IPR052530">
    <property type="entry name" value="NAD(P)H_nitroreductase"/>
</dbReference>
<evidence type="ECO:0000256" key="7">
    <source>
        <dbReference type="ARBA" id="ARBA00022723"/>
    </source>
</evidence>
<dbReference type="RefSeq" id="WP_342747710.1">
    <property type="nucleotide sequence ID" value="NZ_LT592170.1"/>
</dbReference>
<dbReference type="InterPro" id="IPR000415">
    <property type="entry name" value="Nitroreductase-like"/>
</dbReference>
<evidence type="ECO:0000256" key="11">
    <source>
        <dbReference type="ARBA" id="ARBA00023004"/>
    </source>
</evidence>
<name>A0A238CZD4_THIDL</name>
<evidence type="ECO:0000259" key="15">
    <source>
        <dbReference type="PROSITE" id="PS51007"/>
    </source>
</evidence>
<reference evidence="16 19" key="1">
    <citation type="submission" date="2016-06" db="EMBL/GenBank/DDBJ databases">
        <authorList>
            <person name="Kjaerup R.B."/>
            <person name="Dalgaard T.S."/>
            <person name="Juul-Madsen H.R."/>
        </authorList>
    </citation>
    <scope>NUCLEOTIDE SEQUENCE [LARGE SCALE GENOMIC DNA]</scope>
    <source>
        <strain evidence="16 19">DSM 16361</strain>
    </source>
</reference>
<dbReference type="Gene3D" id="1.10.760.10">
    <property type="entry name" value="Cytochrome c-like domain"/>
    <property type="match status" value="1"/>
</dbReference>
<feature type="domain" description="Cytochrome c" evidence="15">
    <location>
        <begin position="116"/>
        <end position="203"/>
    </location>
</feature>
<dbReference type="EMBL" id="FLMQ01000056">
    <property type="protein sequence ID" value="SBP89085.1"/>
    <property type="molecule type" value="Genomic_DNA"/>
</dbReference>
<keyword evidence="19" id="KW-1185">Reference proteome</keyword>
<keyword evidence="10" id="KW-0560">Oxidoreductase</keyword>
<protein>
    <submittedName>
        <fullName evidence="16">Putative nitroreductase (Modular protein)</fullName>
    </submittedName>
</protein>
<evidence type="ECO:0000256" key="12">
    <source>
        <dbReference type="ARBA" id="ARBA00023027"/>
    </source>
</evidence>
<evidence type="ECO:0000256" key="13">
    <source>
        <dbReference type="PIRSR" id="PIRSR602324-1"/>
    </source>
</evidence>
<dbReference type="PANTHER" id="PTHR43821">
    <property type="entry name" value="NAD(P)H NITROREDUCTASE YDJA-RELATED"/>
    <property type="match status" value="1"/>
</dbReference>
<dbReference type="SUPFAM" id="SSF55469">
    <property type="entry name" value="FMN-dependent nitroreductase-like"/>
    <property type="match status" value="1"/>
</dbReference>
<comment type="PTM">
    <text evidence="13">Binds 1 heme c group covalently per subunit.</text>
</comment>
<keyword evidence="6" id="KW-0288">FMN</keyword>
<keyword evidence="8" id="KW-0521">NADP</keyword>
<dbReference type="InterPro" id="IPR009056">
    <property type="entry name" value="Cyt_c-like_dom"/>
</dbReference>
<keyword evidence="3" id="KW-0813">Transport</keyword>
<keyword evidence="12" id="KW-0520">NAD</keyword>
<feature type="binding site" description="covalent" evidence="13">
    <location>
        <position position="131"/>
    </location>
    <ligand>
        <name>heme c</name>
        <dbReference type="ChEBI" id="CHEBI:61717"/>
    </ligand>
</feature>
<evidence type="ECO:0000313" key="19">
    <source>
        <dbReference type="Proteomes" id="UP000214566"/>
    </source>
</evidence>
<keyword evidence="5" id="KW-0285">Flavoprotein</keyword>
<dbReference type="EMBL" id="FLMQ01000004">
    <property type="protein sequence ID" value="SBP86356.1"/>
    <property type="molecule type" value="Genomic_DNA"/>
</dbReference>
<evidence type="ECO:0000256" key="14">
    <source>
        <dbReference type="SAM" id="Phobius"/>
    </source>
</evidence>